<organism evidence="2 3">
    <name type="scientific">Capnocytophaga bilenii</name>
    <dbReference type="NCBI Taxonomy" id="2819369"/>
    <lineage>
        <taxon>Bacteria</taxon>
        <taxon>Pseudomonadati</taxon>
        <taxon>Bacteroidota</taxon>
        <taxon>Flavobacteriia</taxon>
        <taxon>Flavobacteriales</taxon>
        <taxon>Flavobacteriaceae</taxon>
        <taxon>Capnocytophaga</taxon>
    </lineage>
</organism>
<evidence type="ECO:0000313" key="3">
    <source>
        <dbReference type="Proteomes" id="UP000681610"/>
    </source>
</evidence>
<feature type="signal peptide" evidence="1">
    <location>
        <begin position="1"/>
        <end position="30"/>
    </location>
</feature>
<feature type="chain" id="PRO_5046346387" description="Ig-like domain-containing protein" evidence="1">
    <location>
        <begin position="31"/>
        <end position="1033"/>
    </location>
</feature>
<evidence type="ECO:0000313" key="2">
    <source>
        <dbReference type="EMBL" id="MBO1884472.1"/>
    </source>
</evidence>
<keyword evidence="1" id="KW-0732">Signal</keyword>
<dbReference type="EMBL" id="JAGDYP010000006">
    <property type="protein sequence ID" value="MBO1884472.1"/>
    <property type="molecule type" value="Genomic_DNA"/>
</dbReference>
<protein>
    <recommendedName>
        <fullName evidence="4">Ig-like domain-containing protein</fullName>
    </recommendedName>
</protein>
<sequence length="1033" mass="114216">MIQKLKNGTFKGLLIALLMVLALATSGVYAQTCDPNTQKALKETHVSYFDKVTQGATATFTIKYPLQGTTYIFSDNLGATYSYTYTATGQDFVYINVGAVNTTRRFALKAINGGCTYQTGFDYTINPVTTLQLAYRVEHEWCGSSGAIRFTLVGPGADNSQYNFFCKKKDETNYGAPRSLSGAISLEAGIYNLIAVRGGVTITTNPVDIKVDKDIKTIAFTTTQLPATCASSGLGIKVNVTQANYPVYYTLKDNAGVDIPGKIKQTSNVFTGLAPGTYFVKVENFCGRYENPQPITINSSSFSITHVSTYIKPREYNCDYVDFFRLWFMGTSVTDAYNSNAFSYPFTFKVLLTSPSGKHYTPTYTITNKEDFDTYLSLLPGWGGEGFTIANSLREHRIAKEYGTWQIGAELDMCGVITTYPAVSSDLYNPIENVQTEIDTGGNDPSSCHTTQLRIRYRDGYSREDTPTLDTYLVVDTAPSGFDYAGAGFYQLGTTTNTLLQGKYLKAIRYNSDSFITVVEPRFLRNGDTFRFRLVDATCSSTRSYLMPAVTVNNANPQATNLGVYESGSCDGFTLTGTTKGSIHIIRNYGSPITQIKIVRYNGSDTGNIGSTSLALPYTLNASHHEKENNWYVRDLPFGNYSLTVTNACGKTITPSVTLKGQTYSVTFLPGCEPTVSATIGDYRAYNTDGQDTSFVIQRYDESRQEWIEFVRPRMNFGTYTTKTTDWGLGKKGKFRVIRRVNDLDGNNICLQVLAEKEFKGDLEEPKIVGFGCSNGKYHLVVIPQGGTPSYTYELVHRVDSGSGVTIPINRVQSGDSFFLDLDVNNPNDAYKFKVTDSCPAAKEREITIANVRTPTIEANQRFYCVGQSAQLTVPDLGPNVTIEWYRSDDAPNTFRGTGTTYTINALTNDDFTHSYKVRLKIPLQTVVQGCISDAIQPYQFQDPAVVIPSISPTNAETIKCVEANEDFDIMSIFNIPSMTLPANVTTRVVETTGEIPVMSNDKIKIRYQGAYQVLWAGVLTLSAMKYFTLVVR</sequence>
<comment type="caution">
    <text evidence="2">The sequence shown here is derived from an EMBL/GenBank/DDBJ whole genome shotgun (WGS) entry which is preliminary data.</text>
</comment>
<evidence type="ECO:0000256" key="1">
    <source>
        <dbReference type="SAM" id="SignalP"/>
    </source>
</evidence>
<name>A0ABS3PZ15_9FLAO</name>
<keyword evidence="3" id="KW-1185">Reference proteome</keyword>
<evidence type="ECO:0008006" key="4">
    <source>
        <dbReference type="Google" id="ProtNLM"/>
    </source>
</evidence>
<dbReference type="Proteomes" id="UP000681610">
    <property type="component" value="Unassembled WGS sequence"/>
</dbReference>
<reference evidence="2 3" key="1">
    <citation type="submission" date="2021-03" db="EMBL/GenBank/DDBJ databases">
        <title>Isolation and description of Capnocytophaga bilenii sp. nov., a novel Capnocytophaga species, isolated from a gingivitis subject.</title>
        <authorList>
            <person name="Antezack A."/>
            <person name="Monnet-Corti V."/>
            <person name="La Scola B."/>
        </authorList>
    </citation>
    <scope>NUCLEOTIDE SEQUENCE [LARGE SCALE GENOMIC DNA]</scope>
    <source>
        <strain evidence="2 3">Marseille-Q4570</strain>
    </source>
</reference>
<accession>A0ABS3PZ15</accession>
<proteinExistence type="predicted"/>
<gene>
    <name evidence="2" type="ORF">J4N46_08595</name>
</gene>
<dbReference type="RefSeq" id="WP_208058958.1">
    <property type="nucleotide sequence ID" value="NZ_JAGDYP010000006.1"/>
</dbReference>